<name>A0A317XRY0_9BASI</name>
<dbReference type="Proteomes" id="UP000246740">
    <property type="component" value="Unassembled WGS sequence"/>
</dbReference>
<evidence type="ECO:0000313" key="2">
    <source>
        <dbReference type="Proteomes" id="UP000246740"/>
    </source>
</evidence>
<dbReference type="EMBL" id="KZ819191">
    <property type="protein sequence ID" value="PWZ01076.1"/>
    <property type="molecule type" value="Genomic_DNA"/>
</dbReference>
<dbReference type="InParanoid" id="A0A317XRY0"/>
<sequence>MVVPTEQQPSFDSRASCSRVLSQIGSFHCDPIEWSAGFRHLHSTALPLGLMGVWYGAALGSACMVDTESSVDGSARMYNLAPACLPVHVREAFLRQRKAQLGCAAPTRTHARRDTRAHTTHRWADRPRVHRARHSGLSHVKEKKEKKLSASFLI</sequence>
<keyword evidence="2" id="KW-1185">Reference proteome</keyword>
<evidence type="ECO:0000313" key="1">
    <source>
        <dbReference type="EMBL" id="PWZ01076.1"/>
    </source>
</evidence>
<accession>A0A317XRY0</accession>
<reference evidence="1 2" key="1">
    <citation type="journal article" date="2018" name="Mol. Biol. Evol.">
        <title>Broad Genomic Sampling Reveals a Smut Pathogenic Ancestry of the Fungal Clade Ustilaginomycotina.</title>
        <authorList>
            <person name="Kijpornyongpan T."/>
            <person name="Mondo S.J."/>
            <person name="Barry K."/>
            <person name="Sandor L."/>
            <person name="Lee J."/>
            <person name="Lipzen A."/>
            <person name="Pangilinan J."/>
            <person name="LaButti K."/>
            <person name="Hainaut M."/>
            <person name="Henrissat B."/>
            <person name="Grigoriev I.V."/>
            <person name="Spatafora J.W."/>
            <person name="Aime M.C."/>
        </authorList>
    </citation>
    <scope>NUCLEOTIDE SEQUENCE [LARGE SCALE GENOMIC DNA]</scope>
    <source>
        <strain evidence="1 2">MCA 3645</strain>
    </source>
</reference>
<proteinExistence type="predicted"/>
<protein>
    <submittedName>
        <fullName evidence="1">Uncharacterized protein</fullName>
    </submittedName>
</protein>
<organism evidence="1 2">
    <name type="scientific">Testicularia cyperi</name>
    <dbReference type="NCBI Taxonomy" id="1882483"/>
    <lineage>
        <taxon>Eukaryota</taxon>
        <taxon>Fungi</taxon>
        <taxon>Dikarya</taxon>
        <taxon>Basidiomycota</taxon>
        <taxon>Ustilaginomycotina</taxon>
        <taxon>Ustilaginomycetes</taxon>
        <taxon>Ustilaginales</taxon>
        <taxon>Anthracoideaceae</taxon>
        <taxon>Testicularia</taxon>
    </lineage>
</organism>
<dbReference type="AlphaFoldDB" id="A0A317XRY0"/>
<gene>
    <name evidence="1" type="ORF">BCV70DRAFT_89099</name>
</gene>